<dbReference type="InterPro" id="IPR029045">
    <property type="entry name" value="ClpP/crotonase-like_dom_sf"/>
</dbReference>
<dbReference type="NCBIfam" id="NF004840">
    <property type="entry name" value="PRK06190.1"/>
    <property type="match status" value="1"/>
</dbReference>
<name>B8FK60_DESAL</name>
<dbReference type="SUPFAM" id="SSF52096">
    <property type="entry name" value="ClpP/crotonase"/>
    <property type="match status" value="1"/>
</dbReference>
<proteinExistence type="inferred from homology"/>
<dbReference type="RefSeq" id="WP_012610173.1">
    <property type="nucleotide sequence ID" value="NC_011768.1"/>
</dbReference>
<keyword evidence="3" id="KW-1185">Reference proteome</keyword>
<accession>B8FK60</accession>
<dbReference type="AlphaFoldDB" id="B8FK60"/>
<dbReference type="EMBL" id="CP001322">
    <property type="protein sequence ID" value="ACL02735.1"/>
    <property type="molecule type" value="Genomic_DNA"/>
</dbReference>
<dbReference type="Proteomes" id="UP000000739">
    <property type="component" value="Chromosome"/>
</dbReference>
<dbReference type="Pfam" id="PF00378">
    <property type="entry name" value="ECH_1"/>
    <property type="match status" value="1"/>
</dbReference>
<dbReference type="KEGG" id="dal:Dalk_1032"/>
<sequence length="239" mass="25962">MDKPVLFRKEDSVAILTLNRPEKRNALNQDLLTHLYGHLDVVKSDDSIRVAVITGAGSSFSAGLDLNCIATDNMMDPRGDGVYLTDFMKSCNKPFIGAINGPAITGAFEIALNCDFLIAAPSAVFRDTHALLGIYPGWGMSQLLSRAVGIRMARQISLTGKDITAQQALNLGLVNEIVEPDQLMPRVMQIAQDICKTKADFLPGYRKLINDGHNLSAGQALDLEKKVFTRFLNGSAALI</sequence>
<dbReference type="PANTHER" id="PTHR43802:SF1">
    <property type="entry name" value="IP11341P-RELATED"/>
    <property type="match status" value="1"/>
</dbReference>
<evidence type="ECO:0000313" key="3">
    <source>
        <dbReference type="Proteomes" id="UP000000739"/>
    </source>
</evidence>
<dbReference type="HOGENOM" id="CLU_009834_7_4_7"/>
<protein>
    <submittedName>
        <fullName evidence="2">Enoyl-CoA hydratase/isomerase</fullName>
    </submittedName>
</protein>
<evidence type="ECO:0000313" key="2">
    <source>
        <dbReference type="EMBL" id="ACL02735.1"/>
    </source>
</evidence>
<dbReference type="GO" id="GO:0003824">
    <property type="term" value="F:catalytic activity"/>
    <property type="evidence" value="ECO:0007669"/>
    <property type="project" value="UniProtKB-ARBA"/>
</dbReference>
<comment type="similarity">
    <text evidence="1">Belongs to the enoyl-CoA hydratase/isomerase family.</text>
</comment>
<reference evidence="2 3" key="1">
    <citation type="journal article" date="2012" name="Environ. Microbiol.">
        <title>The genome sequence of Desulfatibacillum alkenivorans AK-01: a blueprint for anaerobic alkane oxidation.</title>
        <authorList>
            <person name="Callaghan A.V."/>
            <person name="Morris B.E."/>
            <person name="Pereira I.A."/>
            <person name="McInerney M.J."/>
            <person name="Austin R.N."/>
            <person name="Groves J.T."/>
            <person name="Kukor J.J."/>
            <person name="Suflita J.M."/>
            <person name="Young L.Y."/>
            <person name="Zylstra G.J."/>
            <person name="Wawrik B."/>
        </authorList>
    </citation>
    <scope>NUCLEOTIDE SEQUENCE [LARGE SCALE GENOMIC DNA]</scope>
    <source>
        <strain evidence="2 3">AK-01</strain>
    </source>
</reference>
<dbReference type="InterPro" id="IPR001753">
    <property type="entry name" value="Enoyl-CoA_hydra/iso"/>
</dbReference>
<organism evidence="2 3">
    <name type="scientific">Desulfatibacillum aliphaticivorans</name>
    <dbReference type="NCBI Taxonomy" id="218208"/>
    <lineage>
        <taxon>Bacteria</taxon>
        <taxon>Pseudomonadati</taxon>
        <taxon>Thermodesulfobacteriota</taxon>
        <taxon>Desulfobacteria</taxon>
        <taxon>Desulfobacterales</taxon>
        <taxon>Desulfatibacillaceae</taxon>
        <taxon>Desulfatibacillum</taxon>
    </lineage>
</organism>
<dbReference type="PANTHER" id="PTHR43802">
    <property type="entry name" value="ENOYL-COA HYDRATASE"/>
    <property type="match status" value="1"/>
</dbReference>
<dbReference type="CDD" id="cd06558">
    <property type="entry name" value="crotonase-like"/>
    <property type="match status" value="1"/>
</dbReference>
<dbReference type="Gene3D" id="3.90.226.10">
    <property type="entry name" value="2-enoyl-CoA Hydratase, Chain A, domain 1"/>
    <property type="match status" value="1"/>
</dbReference>
<gene>
    <name evidence="2" type="ordered locus">Dalk_1032</name>
</gene>
<evidence type="ECO:0000256" key="1">
    <source>
        <dbReference type="ARBA" id="ARBA00005254"/>
    </source>
</evidence>
<dbReference type="eggNOG" id="COG1024">
    <property type="taxonomic scope" value="Bacteria"/>
</dbReference>